<dbReference type="Proteomes" id="UP000249579">
    <property type="component" value="Unassembled WGS sequence"/>
</dbReference>
<feature type="transmembrane region" description="Helical" evidence="6">
    <location>
        <begin position="49"/>
        <end position="70"/>
    </location>
</feature>
<reference evidence="8 11" key="2">
    <citation type="submission" date="2021-07" db="EMBL/GenBank/DDBJ databases">
        <title>Prevalence and characterization of methicillin-resistant Macrococcus spp. in food producing animals and meat in Switzerland in 2019.</title>
        <authorList>
            <person name="Keller J.E."/>
            <person name="Schwendener S."/>
            <person name="Neuenschwander J."/>
            <person name="Overesch G."/>
            <person name="Perreten V."/>
        </authorList>
    </citation>
    <scope>NUCLEOTIDE SEQUENCE [LARGE SCALE GENOMIC DNA]</scope>
    <source>
        <strain evidence="8 11">19Msa0936</strain>
    </source>
</reference>
<dbReference type="PIRSF" id="PIRSF006483">
    <property type="entry name" value="Membrane_protein_YitT"/>
    <property type="match status" value="1"/>
</dbReference>
<dbReference type="EMBL" id="CP079981">
    <property type="protein sequence ID" value="QYA42571.1"/>
    <property type="molecule type" value="Genomic_DNA"/>
</dbReference>
<dbReference type="CDD" id="cd16380">
    <property type="entry name" value="YitT_C"/>
    <property type="match status" value="1"/>
</dbReference>
<sequence>MNYQDNLLFKTFITIVGSFLIAFAFNVFLLPNDVLSSGIGGLALLLNKLLHVDAGLLNLLLNLPLLILGFMKLNKSVMYNTILSVIVVSFFLTVIPTESIANELFVNVIFGGVIVGIGVGIILKYSGTTGGMDIVAMIISQNSNVSIGLIMTILNGIIIICSGFLFDWNLALMTLLSIYITGKTVDTIFTSNIKLTVNIITSNYEAVRQGLIDEIYRGITVTDVYGGYSNDQKHMITMVLTRYELPNVIKIAKTHDENCFINVYETTEVHGNFARNQ</sequence>
<evidence type="ECO:0000256" key="2">
    <source>
        <dbReference type="ARBA" id="ARBA00022475"/>
    </source>
</evidence>
<dbReference type="InterPro" id="IPR051461">
    <property type="entry name" value="UPF0750_membrane"/>
</dbReference>
<reference evidence="9 10" key="1">
    <citation type="journal article" date="2018" name="Front. Microbiol.">
        <title>Description and Comparative Genomics of Macrococcus caseolyticus subsp. hominis subsp. nov., Macrococcus goetzii sp. nov., Macrococcus epidermidis sp. nov., and Macrococcus bohemicus sp. nov., Novel Macrococci From Human Clinical Material With Virulence Potential and Suspected Uptake of Foreign DNA by Natural Transformation.</title>
        <authorList>
            <person name="Maslanova I."/>
            <person name="Wertheimer Z."/>
            <person name="Sedlacek I."/>
            <person name="Svec P."/>
            <person name="Indrakova A."/>
            <person name="Kovarovic V."/>
            <person name="Schumann P."/>
            <person name="Sproer C."/>
            <person name="Kralova S."/>
            <person name="Sedo O."/>
            <person name="Kristofova L."/>
            <person name="Vrbovska V."/>
            <person name="Fuzik T."/>
            <person name="Petras P."/>
            <person name="Zdrahal Z."/>
            <person name="Ruzickova V."/>
            <person name="Doskar J."/>
            <person name="Pantucek R."/>
        </authorList>
    </citation>
    <scope>NUCLEOTIDE SEQUENCE [LARGE SCALE GENOMIC DNA]</scope>
    <source>
        <strain evidence="9 10">03/115</strain>
    </source>
</reference>
<comment type="subcellular location">
    <subcellularLocation>
        <location evidence="1">Cell membrane</location>
        <topology evidence="1">Multi-pass membrane protein</topology>
    </subcellularLocation>
</comment>
<dbReference type="GeneID" id="99096550"/>
<dbReference type="Gene3D" id="3.30.70.120">
    <property type="match status" value="1"/>
</dbReference>
<dbReference type="InterPro" id="IPR015867">
    <property type="entry name" value="N-reg_PII/ATP_PRibTrfase_C"/>
</dbReference>
<keyword evidence="4 6" id="KW-1133">Transmembrane helix</keyword>
<evidence type="ECO:0000256" key="4">
    <source>
        <dbReference type="ARBA" id="ARBA00022989"/>
    </source>
</evidence>
<dbReference type="Proteomes" id="UP000826802">
    <property type="component" value="Chromosome"/>
</dbReference>
<gene>
    <name evidence="9" type="ORF">BHX94_05130</name>
    <name evidence="8" type="ORF">KYI11_01090</name>
</gene>
<dbReference type="AlphaFoldDB" id="A0A328A5N1"/>
<dbReference type="RefSeq" id="WP_096077584.1">
    <property type="nucleotide sequence ID" value="NZ_CP054482.1"/>
</dbReference>
<dbReference type="OrthoDB" id="2417289at2"/>
<keyword evidence="11" id="KW-1185">Reference proteome</keyword>
<evidence type="ECO:0000256" key="1">
    <source>
        <dbReference type="ARBA" id="ARBA00004651"/>
    </source>
</evidence>
<dbReference type="InterPro" id="IPR019264">
    <property type="entry name" value="DUF2179"/>
</dbReference>
<dbReference type="InterPro" id="IPR003740">
    <property type="entry name" value="YitT"/>
</dbReference>
<keyword evidence="3 6" id="KW-0812">Transmembrane</keyword>
<proteinExistence type="predicted"/>
<evidence type="ECO:0000259" key="7">
    <source>
        <dbReference type="Pfam" id="PF10035"/>
    </source>
</evidence>
<dbReference type="GO" id="GO:0005886">
    <property type="term" value="C:plasma membrane"/>
    <property type="evidence" value="ECO:0007669"/>
    <property type="project" value="UniProtKB-SubCell"/>
</dbReference>
<dbReference type="Pfam" id="PF10035">
    <property type="entry name" value="DUF2179"/>
    <property type="match status" value="1"/>
</dbReference>
<feature type="transmembrane region" description="Helical" evidence="6">
    <location>
        <begin position="104"/>
        <end position="123"/>
    </location>
</feature>
<feature type="transmembrane region" description="Helical" evidence="6">
    <location>
        <begin position="144"/>
        <end position="166"/>
    </location>
</feature>
<dbReference type="PANTHER" id="PTHR33545:SF5">
    <property type="entry name" value="UPF0750 MEMBRANE PROTEIN YITT"/>
    <property type="match status" value="1"/>
</dbReference>
<evidence type="ECO:0000313" key="9">
    <source>
        <dbReference type="EMBL" id="RAK49800.1"/>
    </source>
</evidence>
<feature type="domain" description="DUF2179" evidence="7">
    <location>
        <begin position="217"/>
        <end position="271"/>
    </location>
</feature>
<keyword evidence="2" id="KW-1003">Cell membrane</keyword>
<evidence type="ECO:0000313" key="11">
    <source>
        <dbReference type="Proteomes" id="UP000826802"/>
    </source>
</evidence>
<evidence type="ECO:0000256" key="3">
    <source>
        <dbReference type="ARBA" id="ARBA00022692"/>
    </source>
</evidence>
<protein>
    <submittedName>
        <fullName evidence="9">YitT family protein</fullName>
    </submittedName>
</protein>
<evidence type="ECO:0000313" key="10">
    <source>
        <dbReference type="Proteomes" id="UP000249579"/>
    </source>
</evidence>
<accession>A0A328A5N1</accession>
<dbReference type="PANTHER" id="PTHR33545">
    <property type="entry name" value="UPF0750 MEMBRANE PROTEIN YITT-RELATED"/>
    <property type="match status" value="1"/>
</dbReference>
<feature type="transmembrane region" description="Helical" evidence="6">
    <location>
        <begin position="7"/>
        <end position="29"/>
    </location>
</feature>
<organism evidence="9 10">
    <name type="scientific">Macrococcoides bohemicum</name>
    <dbReference type="NCBI Taxonomy" id="1903056"/>
    <lineage>
        <taxon>Bacteria</taxon>
        <taxon>Bacillati</taxon>
        <taxon>Bacillota</taxon>
        <taxon>Bacilli</taxon>
        <taxon>Bacillales</taxon>
        <taxon>Staphylococcaceae</taxon>
        <taxon>Macrococcoides</taxon>
    </lineage>
</organism>
<name>A0A328A5N1_9STAP</name>
<evidence type="ECO:0000256" key="6">
    <source>
        <dbReference type="SAM" id="Phobius"/>
    </source>
</evidence>
<feature type="transmembrane region" description="Helical" evidence="6">
    <location>
        <begin position="77"/>
        <end position="98"/>
    </location>
</feature>
<evidence type="ECO:0000313" key="8">
    <source>
        <dbReference type="EMBL" id="QYA42571.1"/>
    </source>
</evidence>
<evidence type="ECO:0000256" key="5">
    <source>
        <dbReference type="ARBA" id="ARBA00023136"/>
    </source>
</evidence>
<dbReference type="EMBL" id="PZJG01000002">
    <property type="protein sequence ID" value="RAK49800.1"/>
    <property type="molecule type" value="Genomic_DNA"/>
</dbReference>
<dbReference type="Pfam" id="PF02588">
    <property type="entry name" value="YitT_membrane"/>
    <property type="match status" value="1"/>
</dbReference>
<keyword evidence="5 6" id="KW-0472">Membrane</keyword>